<name>F2B1M8_RHOBT</name>
<accession>F2B1M8</accession>
<evidence type="ECO:0000313" key="2">
    <source>
        <dbReference type="Proteomes" id="UP000006222"/>
    </source>
</evidence>
<comment type="caution">
    <text evidence="1">The sequence shown here is derived from an EMBL/GenBank/DDBJ whole genome shotgun (WGS) entry which is preliminary data.</text>
</comment>
<reference evidence="1 2" key="1">
    <citation type="journal article" date="2013" name="Mar. Genomics">
        <title>Expression of sulfatases in Rhodopirellula baltica and the diversity of sulfatases in the genus Rhodopirellula.</title>
        <authorList>
            <person name="Wegner C.E."/>
            <person name="Richter-Heitmann T."/>
            <person name="Klindworth A."/>
            <person name="Klockow C."/>
            <person name="Richter M."/>
            <person name="Achstetter T."/>
            <person name="Glockner F.O."/>
            <person name="Harder J."/>
        </authorList>
    </citation>
    <scope>NUCLEOTIDE SEQUENCE [LARGE SCALE GENOMIC DNA]</scope>
    <source>
        <strain evidence="1 2">WH47</strain>
    </source>
</reference>
<evidence type="ECO:0000313" key="1">
    <source>
        <dbReference type="EMBL" id="EGF24155.1"/>
    </source>
</evidence>
<protein>
    <submittedName>
        <fullName evidence="1">Uncharacterized protein</fullName>
    </submittedName>
</protein>
<dbReference type="PATRIC" id="fig|991778.3.peg.6233"/>
<dbReference type="Proteomes" id="UP000006222">
    <property type="component" value="Unassembled WGS sequence"/>
</dbReference>
<organism evidence="1 2">
    <name type="scientific">Rhodopirellula baltica WH47</name>
    <dbReference type="NCBI Taxonomy" id="991778"/>
    <lineage>
        <taxon>Bacteria</taxon>
        <taxon>Pseudomonadati</taxon>
        <taxon>Planctomycetota</taxon>
        <taxon>Planctomycetia</taxon>
        <taxon>Pirellulales</taxon>
        <taxon>Pirellulaceae</taxon>
        <taxon>Rhodopirellula</taxon>
    </lineage>
</organism>
<proteinExistence type="predicted"/>
<sequence length="174" mass="20182">MAGVSILAPTLKQWLIDYIAYAFRYVSLGDGINIYTAASADWYGNPEDDALSEQAERIDWRRVPSVHLHTRHHALSYLDELGFRFYTPTIITTMIRGEDKRGNLSESFMFHLERMADSGKYRDTHVCDLFNRSQRSAIRRYLKYQIHNCRRGIDYDELCSTLNAFDKCVAAART</sequence>
<dbReference type="AlphaFoldDB" id="F2B1M8"/>
<dbReference type="Pfam" id="PF20461">
    <property type="entry name" value="DUF6714"/>
    <property type="match status" value="1"/>
</dbReference>
<dbReference type="InterPro" id="IPR046560">
    <property type="entry name" value="DUF6714"/>
</dbReference>
<dbReference type="EMBL" id="AFAR01000307">
    <property type="protein sequence ID" value="EGF24155.1"/>
    <property type="molecule type" value="Genomic_DNA"/>
</dbReference>
<gene>
    <name evidence="1" type="ORF">RBWH47_05414</name>
</gene>